<reference evidence="3" key="2">
    <citation type="submission" date="2021-02" db="UniProtKB">
        <authorList>
            <consortium name="EnsemblMetazoa"/>
        </authorList>
    </citation>
    <scope>IDENTIFICATION</scope>
    <source>
        <strain evidence="3">JHB</strain>
    </source>
</reference>
<dbReference type="VEuPathDB" id="VectorBase:CPIJ007389"/>
<sequence length="53" mass="5916">MATHIPSEDCQLSYTIHQVITFESCKFLETDSAANRVATLKTSKINLGYEPPD</sequence>
<name>B0WJF3_CULQU</name>
<dbReference type="AlphaFoldDB" id="B0WJF3"/>
<gene>
    <name evidence="3" type="primary">6039192</name>
    <name evidence="2" type="ORF">CpipJ_CPIJ007389</name>
</gene>
<accession>B0WJF3</accession>
<evidence type="ECO:0000313" key="3">
    <source>
        <dbReference type="EnsemblMetazoa" id="CPIJ007389-PA"/>
    </source>
</evidence>
<dbReference type="InParanoid" id="B0WJF3"/>
<dbReference type="OrthoDB" id="6375837at2759"/>
<dbReference type="PROSITE" id="PS50993">
    <property type="entry name" value="NIDOGEN_G2"/>
    <property type="match status" value="1"/>
</dbReference>
<protein>
    <submittedName>
        <fullName evidence="2 3">Nidogen</fullName>
    </submittedName>
</protein>
<proteinExistence type="predicted"/>
<keyword evidence="4" id="KW-1185">Reference proteome</keyword>
<feature type="domain" description="Nidogen G2 beta-barrel" evidence="1">
    <location>
        <begin position="1"/>
        <end position="53"/>
    </location>
</feature>
<dbReference type="InterPro" id="IPR006605">
    <property type="entry name" value="G2_nidogen/fibulin_G2F"/>
</dbReference>
<dbReference type="VEuPathDB" id="VectorBase:CQUJHB011962"/>
<evidence type="ECO:0000313" key="2">
    <source>
        <dbReference type="EMBL" id="EDS29127.1"/>
    </source>
</evidence>
<organism>
    <name type="scientific">Culex quinquefasciatus</name>
    <name type="common">Southern house mosquito</name>
    <name type="synonym">Culex pungens</name>
    <dbReference type="NCBI Taxonomy" id="7176"/>
    <lineage>
        <taxon>Eukaryota</taxon>
        <taxon>Metazoa</taxon>
        <taxon>Ecdysozoa</taxon>
        <taxon>Arthropoda</taxon>
        <taxon>Hexapoda</taxon>
        <taxon>Insecta</taxon>
        <taxon>Pterygota</taxon>
        <taxon>Neoptera</taxon>
        <taxon>Endopterygota</taxon>
        <taxon>Diptera</taxon>
        <taxon>Nematocera</taxon>
        <taxon>Culicoidea</taxon>
        <taxon>Culicidae</taxon>
        <taxon>Culicinae</taxon>
        <taxon>Culicini</taxon>
        <taxon>Culex</taxon>
        <taxon>Culex</taxon>
    </lineage>
</organism>
<dbReference type="KEGG" id="cqu:CpipJ_CPIJ007389"/>
<reference evidence="2" key="1">
    <citation type="submission" date="2007-03" db="EMBL/GenBank/DDBJ databases">
        <title>Annotation of Culex pipiens quinquefasciatus.</title>
        <authorList>
            <consortium name="The Broad Institute Genome Sequencing Platform"/>
            <person name="Atkinson P.W."/>
            <person name="Hemingway J."/>
            <person name="Christensen B.M."/>
            <person name="Higgs S."/>
            <person name="Kodira C."/>
            <person name="Hannick L."/>
            <person name="Megy K."/>
            <person name="O'Leary S."/>
            <person name="Pearson M."/>
            <person name="Haas B.J."/>
            <person name="Mauceli E."/>
            <person name="Wortman J.R."/>
            <person name="Lee N.H."/>
            <person name="Guigo R."/>
            <person name="Stanke M."/>
            <person name="Alvarado L."/>
            <person name="Amedeo P."/>
            <person name="Antoine C.H."/>
            <person name="Arensburger P."/>
            <person name="Bidwell S.L."/>
            <person name="Crawford M."/>
            <person name="Camaro F."/>
            <person name="Devon K."/>
            <person name="Engels R."/>
            <person name="Hammond M."/>
            <person name="Howarth C."/>
            <person name="Koehrsen M."/>
            <person name="Lawson D."/>
            <person name="Montgomery P."/>
            <person name="Nene V."/>
            <person name="Nusbaum C."/>
            <person name="Puiu D."/>
            <person name="Romero-Severson J."/>
            <person name="Severson D.W."/>
            <person name="Shumway M."/>
            <person name="Sisk P."/>
            <person name="Stolte C."/>
            <person name="Zeng Q."/>
            <person name="Eisenstadt E."/>
            <person name="Fraser-Liggett C."/>
            <person name="Strausberg R."/>
            <person name="Galagan J."/>
            <person name="Birren B."/>
            <person name="Collins F.H."/>
        </authorList>
    </citation>
    <scope>NUCLEOTIDE SEQUENCE [LARGE SCALE GENOMIC DNA]</scope>
    <source>
        <strain evidence="2">JHB</strain>
    </source>
</reference>
<dbReference type="Proteomes" id="UP000002320">
    <property type="component" value="Unassembled WGS sequence"/>
</dbReference>
<evidence type="ECO:0000259" key="1">
    <source>
        <dbReference type="PROSITE" id="PS50993"/>
    </source>
</evidence>
<dbReference type="STRING" id="7176.B0WJF3"/>
<dbReference type="HOGENOM" id="CLU_3070742_0_0_1"/>
<evidence type="ECO:0000313" key="4">
    <source>
        <dbReference type="Proteomes" id="UP000002320"/>
    </source>
</evidence>
<dbReference type="EnsemblMetazoa" id="CPIJ007389-RA">
    <property type="protein sequence ID" value="CPIJ007389-PA"/>
    <property type="gene ID" value="CPIJ007389"/>
</dbReference>
<dbReference type="EMBL" id="DS231959">
    <property type="protein sequence ID" value="EDS29127.1"/>
    <property type="molecule type" value="Genomic_DNA"/>
</dbReference>